<dbReference type="Proteomes" id="UP000255110">
    <property type="component" value="Unassembled WGS sequence"/>
</dbReference>
<dbReference type="InterPro" id="IPR006969">
    <property type="entry name" value="Stig-like"/>
</dbReference>
<accession>A0A378L9U9</accession>
<dbReference type="PANTHER" id="PTHR33227:SF48">
    <property type="entry name" value="STIGMA-SPECIFIC STIG1-LIKE PROTEIN 4"/>
    <property type="match status" value="1"/>
</dbReference>
<organism evidence="4 6">
    <name type="scientific">Legionella steigerwaltii</name>
    <dbReference type="NCBI Taxonomy" id="460"/>
    <lineage>
        <taxon>Bacteria</taxon>
        <taxon>Pseudomonadati</taxon>
        <taxon>Pseudomonadota</taxon>
        <taxon>Gammaproteobacteria</taxon>
        <taxon>Legionellales</taxon>
        <taxon>Legionellaceae</taxon>
        <taxon>Legionella</taxon>
    </lineage>
</organism>
<evidence type="ECO:0000256" key="2">
    <source>
        <dbReference type="SAM" id="Phobius"/>
    </source>
</evidence>
<gene>
    <name evidence="3" type="ORF">Lstg_0507</name>
    <name evidence="4" type="ORF">NCTC11991_01075</name>
</gene>
<dbReference type="EMBL" id="UGOY01000001">
    <property type="protein sequence ID" value="STY22489.1"/>
    <property type="molecule type" value="Genomic_DNA"/>
</dbReference>
<reference evidence="3 5" key="1">
    <citation type="submission" date="2015-11" db="EMBL/GenBank/DDBJ databases">
        <title>Genomic analysis of 38 Legionella species identifies large and diverse effector repertoires.</title>
        <authorList>
            <person name="Burstein D."/>
            <person name="Amaro F."/>
            <person name="Zusman T."/>
            <person name="Lifshitz Z."/>
            <person name="Cohen O."/>
            <person name="Gilbert J.A."/>
            <person name="Pupko T."/>
            <person name="Shuman H.A."/>
            <person name="Segal G."/>
        </authorList>
    </citation>
    <scope>NUCLEOTIDE SEQUENCE [LARGE SCALE GENOMIC DNA]</scope>
    <source>
        <strain evidence="3 5">SC-18-C9</strain>
    </source>
</reference>
<keyword evidence="5" id="KW-1185">Reference proteome</keyword>
<feature type="transmembrane region" description="Helical" evidence="2">
    <location>
        <begin position="14"/>
        <end position="33"/>
    </location>
</feature>
<evidence type="ECO:0000256" key="1">
    <source>
        <dbReference type="ARBA" id="ARBA00022729"/>
    </source>
</evidence>
<evidence type="ECO:0000313" key="4">
    <source>
        <dbReference type="EMBL" id="STY22489.1"/>
    </source>
</evidence>
<dbReference type="OrthoDB" id="5514547at2"/>
<keyword evidence="2" id="KW-0472">Membrane</keyword>
<reference evidence="4 6" key="2">
    <citation type="submission" date="2018-06" db="EMBL/GenBank/DDBJ databases">
        <authorList>
            <consortium name="Pathogen Informatics"/>
            <person name="Doyle S."/>
        </authorList>
    </citation>
    <scope>NUCLEOTIDE SEQUENCE [LARGE SCALE GENOMIC DNA]</scope>
    <source>
        <strain evidence="4 6">NCTC11991</strain>
    </source>
</reference>
<keyword evidence="2" id="KW-0812">Transmembrane</keyword>
<dbReference type="AlphaFoldDB" id="A0A378L9U9"/>
<dbReference type="PANTHER" id="PTHR33227">
    <property type="entry name" value="STIGMA-SPECIFIC STIG1-LIKE PROTEIN 3"/>
    <property type="match status" value="1"/>
</dbReference>
<dbReference type="STRING" id="460.Lstg_0507"/>
<evidence type="ECO:0000313" key="3">
    <source>
        <dbReference type="EMBL" id="KTD80671.1"/>
    </source>
</evidence>
<keyword evidence="1" id="KW-0732">Signal</keyword>
<dbReference type="PROSITE" id="PS51257">
    <property type="entry name" value="PROKAR_LIPOPROTEIN"/>
    <property type="match status" value="1"/>
</dbReference>
<evidence type="ECO:0000313" key="6">
    <source>
        <dbReference type="Proteomes" id="UP000255110"/>
    </source>
</evidence>
<dbReference type="Proteomes" id="UP000054820">
    <property type="component" value="Unassembled WGS sequence"/>
</dbReference>
<name>A0A378L9U9_9GAMM</name>
<sequence>MHQKEYKGSFIRHIIRGMITSLLVIIIPLSIVACDKGSPLNHPVPGGGCQTGTIACNGSCVNTQTDNNNCGACGNVCSTGSTCSSGQCVAQCIAPFTLCNGTCVNAQTDSNNCGSCGIVCPSGSTCSGGVCLG</sequence>
<evidence type="ECO:0000313" key="5">
    <source>
        <dbReference type="Proteomes" id="UP000054820"/>
    </source>
</evidence>
<dbReference type="Pfam" id="PF04885">
    <property type="entry name" value="Stig1"/>
    <property type="match status" value="1"/>
</dbReference>
<dbReference type="EMBL" id="LNYZ01000002">
    <property type="protein sequence ID" value="KTD80671.1"/>
    <property type="molecule type" value="Genomic_DNA"/>
</dbReference>
<protein>
    <submittedName>
        <fullName evidence="4">Stigma-specific protein, Stig1</fullName>
    </submittedName>
</protein>
<keyword evidence="2" id="KW-1133">Transmembrane helix</keyword>
<proteinExistence type="predicted"/>